<feature type="compositionally biased region" description="Polar residues" evidence="1">
    <location>
        <begin position="1590"/>
        <end position="1606"/>
    </location>
</feature>
<accession>A0ABS5KQ32</accession>
<dbReference type="InterPro" id="IPR001434">
    <property type="entry name" value="OmcB-like_DUF11"/>
</dbReference>
<dbReference type="RefSeq" id="WP_212009725.1">
    <property type="nucleotide sequence ID" value="NZ_JAAFYZ010000042.1"/>
</dbReference>
<feature type="compositionally biased region" description="Gly residues" evidence="1">
    <location>
        <begin position="262"/>
        <end position="276"/>
    </location>
</feature>
<feature type="domain" description="Bacterial Ig-like" evidence="4">
    <location>
        <begin position="317"/>
        <end position="393"/>
    </location>
</feature>
<feature type="region of interest" description="Disordered" evidence="1">
    <location>
        <begin position="1992"/>
        <end position="2019"/>
    </location>
</feature>
<feature type="domain" description="DUF11" evidence="3">
    <location>
        <begin position="1240"/>
        <end position="1348"/>
    </location>
</feature>
<organism evidence="5 6">
    <name type="scientific">Catenulispora pinistramenti</name>
    <dbReference type="NCBI Taxonomy" id="2705254"/>
    <lineage>
        <taxon>Bacteria</taxon>
        <taxon>Bacillati</taxon>
        <taxon>Actinomycetota</taxon>
        <taxon>Actinomycetes</taxon>
        <taxon>Catenulisporales</taxon>
        <taxon>Catenulisporaceae</taxon>
        <taxon>Catenulispora</taxon>
    </lineage>
</organism>
<dbReference type="NCBIfam" id="TIGR04226">
    <property type="entry name" value="RrgB_K2N_iso_D2"/>
    <property type="match status" value="1"/>
</dbReference>
<reference evidence="5 6" key="1">
    <citation type="submission" date="2020-02" db="EMBL/GenBank/DDBJ databases">
        <title>Acidophilic actinobacteria isolated from forest soil.</title>
        <authorList>
            <person name="Golinska P."/>
        </authorList>
    </citation>
    <scope>NUCLEOTIDE SEQUENCE [LARGE SCALE GENOMIC DNA]</scope>
    <source>
        <strain evidence="5 6">NL8</strain>
    </source>
</reference>
<feature type="compositionally biased region" description="Low complexity" evidence="1">
    <location>
        <begin position="1499"/>
        <end position="1511"/>
    </location>
</feature>
<comment type="caution">
    <text evidence="5">The sequence shown here is derived from an EMBL/GenBank/DDBJ whole genome shotgun (WGS) entry which is preliminary data.</text>
</comment>
<dbReference type="Gene3D" id="2.60.120.260">
    <property type="entry name" value="Galactose-binding domain-like"/>
    <property type="match status" value="1"/>
</dbReference>
<dbReference type="InterPro" id="IPR051172">
    <property type="entry name" value="Chlamydia_OmcB"/>
</dbReference>
<feature type="compositionally biased region" description="Polar residues" evidence="1">
    <location>
        <begin position="1243"/>
        <end position="1253"/>
    </location>
</feature>
<dbReference type="InterPro" id="IPR044016">
    <property type="entry name" value="Big_13"/>
</dbReference>
<feature type="compositionally biased region" description="Polar residues" evidence="1">
    <location>
        <begin position="1203"/>
        <end position="1219"/>
    </location>
</feature>
<feature type="region of interest" description="Disordered" evidence="1">
    <location>
        <begin position="251"/>
        <end position="296"/>
    </location>
</feature>
<keyword evidence="2" id="KW-0732">Signal</keyword>
<keyword evidence="6" id="KW-1185">Reference proteome</keyword>
<feature type="region of interest" description="Disordered" evidence="1">
    <location>
        <begin position="943"/>
        <end position="965"/>
    </location>
</feature>
<name>A0ABS5KQ32_9ACTN</name>
<feature type="region of interest" description="Disordered" evidence="1">
    <location>
        <begin position="1199"/>
        <end position="1253"/>
    </location>
</feature>
<dbReference type="InterPro" id="IPR047589">
    <property type="entry name" value="DUF11_rpt"/>
</dbReference>
<dbReference type="EMBL" id="JAAFYZ010000042">
    <property type="protein sequence ID" value="MBS2548150.1"/>
    <property type="molecule type" value="Genomic_DNA"/>
</dbReference>
<feature type="compositionally biased region" description="Gly residues" evidence="1">
    <location>
        <begin position="163"/>
        <end position="201"/>
    </location>
</feature>
<sequence length="2204" mass="215865">MAPRPAGAAAVRLLRVVTSAALVAASTVAGFTAGAAPARAAQVACTPTGSNTSCVQFTYSGGDQEFVVPKGVSGLQVRLGGAGGGGSNGAAGGQTTGTLAVAAGDSLTVMVGQGGSVKGAATYGGGGAGGSGSRFSGGSGGGMSALWTGASLTGTPLLIAGGGAGGAEGGSSGGSGGGASGSNGGNPSNGGGNGGQGGTQSAGGAAAVTTNNCSTGPTAGAQYRGGNGGNGGGDAGGAGGGGYFGGGGGQCQQSTSGNNSDTGGGGGSGYTGGTGVTDGATQAGQGSSGGTNGSVTLQWTAPAPVITGPAANSTQLINKPPISGTGVPGTTITVKEGSTTLCTAPVQPDNSWSCTPSTALSDGSHSVVATASDPAASAATYPASDTQPFKVDTRTNLKIVKSAPDTAQAGDSITFTLTATNAGPAAATGAVVQDTVDSQLTGVTWTCTGSDGATCGAASGTGNNVSANVGIPVGGKVVITVKGDTSKTMKTQVLNNTATIAAAAGSTDPDLTDNRSTTSTSVTAPKDSCGYVPVNMVNGSFEQPVTSGGVTMVDDSTVPGWNTTASDHKIEIWKSGTNGVQSADGNQFVELNANEVSTLYQDIPTVPGTPMNWALAHRGRVGTDVMRLEMGPPGGPLVAQTPDGQSTTAISDGNTAWGRYTGSYTVPAGQTVTRFAFVSVSSAGGNASIGNFLDAIVFGSPGCLKPMKTVANVQGNNPARHGDTLTYTISANNPGNTQTTGSYVNDPIPANTTFVPGSIKLISPSGTSTPVSDANGYANGVVRVAIGTGGPPATGGAVQPGETWKVTFQTTVNAGAPAGSTITNSATTTWTPVAGVAPQTSDPATATSAVEQADLVATKTASAAPVEPGQNFTYQISVENKGPDPARNVKISDPLPSKVAFVSSADGCTGTAGNGGTVTCGPEATVAANGTKSWTITVKLDPSYTGDGSDQGNVATPSADTPGTMTPSDPAYPKGPITPTAALVATKTASTTPVKPGETYTYTVTVKNNGPSTAAAVGATDPLPSKVSFVSSADGCTGTAGNGGTVTCGPQASLLPGASKSWTFTVKLDPSYTGDGSDQGNVATPTSTTGGTKDPSGPVLPPGPAAPSAQLLTAKETTTTTPVVPGQTFSYKVTVTNNGPSTAVAVGASDRLPSKISFVSSADGCTGTAGNGGTVTCGPQASLLPGTSKSWTFTVMLDPSYTGDGSDQGNVATPTSTTGGDKDPSPEVFPPGPIKPQAELDTTKTTSATPVKPGQTFTYTVTVTNKGPSTAVSVGATDPLPSKISFVSSADGCTGTAGNGGTVTCGPQASLLPGASKSWTFTVKLDPSYTGDGSDQGNVATATSSTDGKKDPSGPPVNPPGPIHPEADLKTVKTTSSTAVKPGQTFAYTITVTNQGPSTAVTVGATDALPSQISFVSSADGCTGTAGNGGTVTCGTEPSLLPSASKSWTFTVKLDPSYTGDGSDQANVATATSATDGTKDPGDPVDPPGPIRPEADLATTKTTPSTTPVKPGQTFDYVLAVKNNGPSTAVNVGTTDPLPSKLSFVSSVDGCTGPAGTNGGTVACGGDVTLLPGQTKTWTSTVKLDPSYTGDGSDQANVATATSSTDGTKDPSDPVDPPGPVAPPEAHLTTVKTTSSTAVKPGQTFAYTITVTNQGPSTAVTVGATDPLPSKISFVSSADGCTGTAGEGGTVTCGPEASLLPGASKSWTFTALLDHAYTGDGSDQGNVATATSPTGGEKDPSDPVEPPGPIVPEADLSTAKSAVGTTPVKPGETFDYLVTTTNHGPSAAVNVRVTDPLPAHLSFVSSADGCTGPVGADAGQVSCGPVPSLAGGASKSWTFTVRLDPAYIGDGSDLGNRATSRSDTTDPNPDDNTSPPAPVPGGKVDPPEADLSAHKQAVTDTPIGPGQAFAYRVRITNAGPSTALAAKTVDALPARLAFVSSADGCTGPVGVYGGTVTCGPRASLAPGASVAWTFTVKLDPSYVGDGSDVMNVATASSDTKDPNPDDNTSPPAPLPSGKVAPAEADLSTVKVAKLPKSGQVLPGGTFQYTVTVTNHGPATAPNARITDPLPKMLSFVSSPDGCAGPVGVYGGTLTCGPEAKLVPDASKSWTFTVRLAPTYKGNGSDIRNKATAASDAIDPNPGNNSNDPHDARVRILVGTLPATGADGLWQTSTAALAALAAGGALTFAARRRAGDSAGLRRMRV</sequence>
<gene>
    <name evidence="5" type="ORF">KGQ19_14880</name>
</gene>
<feature type="domain" description="DUF11" evidence="3">
    <location>
        <begin position="1115"/>
        <end position="1225"/>
    </location>
</feature>
<proteinExistence type="predicted"/>
<feature type="compositionally biased region" description="Low complexity" evidence="1">
    <location>
        <begin position="1859"/>
        <end position="1874"/>
    </location>
</feature>
<feature type="domain" description="DUF11" evidence="3">
    <location>
        <begin position="854"/>
        <end position="960"/>
    </location>
</feature>
<dbReference type="Pfam" id="PF01345">
    <property type="entry name" value="DUF11"/>
    <property type="match status" value="11"/>
</dbReference>
<feature type="region of interest" description="Disordered" evidence="1">
    <location>
        <begin position="1850"/>
        <end position="1903"/>
    </location>
</feature>
<dbReference type="InterPro" id="IPR026466">
    <property type="entry name" value="Fim_isopep_form_D2_dom"/>
</dbReference>
<dbReference type="Proteomes" id="UP000730482">
    <property type="component" value="Unassembled WGS sequence"/>
</dbReference>
<dbReference type="InterPro" id="IPR008966">
    <property type="entry name" value="Adhesion_dom_sf"/>
</dbReference>
<feature type="region of interest" description="Disordered" evidence="1">
    <location>
        <begin position="1071"/>
        <end position="1107"/>
    </location>
</feature>
<evidence type="ECO:0000259" key="3">
    <source>
        <dbReference type="Pfam" id="PF01345"/>
    </source>
</evidence>
<evidence type="ECO:0000256" key="2">
    <source>
        <dbReference type="SAM" id="SignalP"/>
    </source>
</evidence>
<dbReference type="NCBIfam" id="TIGR01451">
    <property type="entry name" value="B_ant_repeat"/>
    <property type="match status" value="12"/>
</dbReference>
<feature type="signal peptide" evidence="2">
    <location>
        <begin position="1"/>
        <end position="40"/>
    </location>
</feature>
<feature type="domain" description="DUF11" evidence="3">
    <location>
        <begin position="2030"/>
        <end position="2146"/>
    </location>
</feature>
<feature type="domain" description="DUF11" evidence="3">
    <location>
        <begin position="397"/>
        <end position="519"/>
    </location>
</feature>
<feature type="region of interest" description="Disordered" evidence="1">
    <location>
        <begin position="1328"/>
        <end position="1365"/>
    </location>
</feature>
<evidence type="ECO:0000313" key="6">
    <source>
        <dbReference type="Proteomes" id="UP000730482"/>
    </source>
</evidence>
<feature type="domain" description="DUF11" evidence="3">
    <location>
        <begin position="1496"/>
        <end position="1609"/>
    </location>
</feature>
<feature type="chain" id="PRO_5045521375" evidence="2">
    <location>
        <begin position="41"/>
        <end position="2204"/>
    </location>
</feature>
<feature type="compositionally biased region" description="Pro residues" evidence="1">
    <location>
        <begin position="1353"/>
        <end position="1363"/>
    </location>
</feature>
<dbReference type="Gene3D" id="2.60.40.740">
    <property type="match status" value="1"/>
</dbReference>
<feature type="domain" description="DUF11" evidence="3">
    <location>
        <begin position="1890"/>
        <end position="2009"/>
    </location>
</feature>
<dbReference type="PANTHER" id="PTHR34819:SF3">
    <property type="entry name" value="CELL SURFACE PROTEIN"/>
    <property type="match status" value="1"/>
</dbReference>
<feature type="compositionally biased region" description="Polar residues" evidence="1">
    <location>
        <begin position="1074"/>
        <end position="1091"/>
    </location>
</feature>
<feature type="domain" description="DUF11" evidence="3">
    <location>
        <begin position="1755"/>
        <end position="1874"/>
    </location>
</feature>
<dbReference type="SUPFAM" id="SSF49401">
    <property type="entry name" value="Bacterial adhesins"/>
    <property type="match status" value="1"/>
</dbReference>
<feature type="compositionally biased region" description="Polar residues" evidence="1">
    <location>
        <begin position="1331"/>
        <end position="1346"/>
    </location>
</feature>
<feature type="compositionally biased region" description="Polar residues" evidence="1">
    <location>
        <begin position="946"/>
        <end position="965"/>
    </location>
</feature>
<feature type="compositionally biased region" description="Polar residues" evidence="1">
    <location>
        <begin position="1721"/>
        <end position="1734"/>
    </location>
</feature>
<feature type="region of interest" description="Disordered" evidence="1">
    <location>
        <begin position="163"/>
        <end position="209"/>
    </location>
</feature>
<evidence type="ECO:0000256" key="1">
    <source>
        <dbReference type="SAM" id="MobiDB-lite"/>
    </source>
</evidence>
<evidence type="ECO:0000259" key="4">
    <source>
        <dbReference type="Pfam" id="PF19077"/>
    </source>
</evidence>
<feature type="domain" description="DUF11" evidence="3">
    <location>
        <begin position="984"/>
        <end position="1089"/>
    </location>
</feature>
<feature type="domain" description="DUF11" evidence="3">
    <location>
        <begin position="1631"/>
        <end position="1741"/>
    </location>
</feature>
<feature type="region of interest" description="Disordered" evidence="1">
    <location>
        <begin position="1471"/>
        <end position="1512"/>
    </location>
</feature>
<protein>
    <submittedName>
        <fullName evidence="5">DUF11 domain-containing protein</fullName>
    </submittedName>
</protein>
<dbReference type="InterPro" id="IPR013783">
    <property type="entry name" value="Ig-like_fold"/>
</dbReference>
<dbReference type="Pfam" id="PF19077">
    <property type="entry name" value="Big_13"/>
    <property type="match status" value="1"/>
</dbReference>
<feature type="domain" description="DUF11" evidence="3">
    <location>
        <begin position="1368"/>
        <end position="1475"/>
    </location>
</feature>
<evidence type="ECO:0000313" key="5">
    <source>
        <dbReference type="EMBL" id="MBS2548150.1"/>
    </source>
</evidence>
<dbReference type="PANTHER" id="PTHR34819">
    <property type="entry name" value="LARGE CYSTEINE-RICH PERIPLASMIC PROTEIN OMCB"/>
    <property type="match status" value="1"/>
</dbReference>
<dbReference type="Gene3D" id="2.60.40.10">
    <property type="entry name" value="Immunoglobulins"/>
    <property type="match status" value="6"/>
</dbReference>
<feature type="region of interest" description="Disordered" evidence="1">
    <location>
        <begin position="1584"/>
        <end position="1624"/>
    </location>
</feature>
<feature type="compositionally biased region" description="Pro residues" evidence="1">
    <location>
        <begin position="1614"/>
        <end position="1623"/>
    </location>
</feature>
<feature type="region of interest" description="Disordered" evidence="1">
    <location>
        <begin position="1718"/>
        <end position="1754"/>
    </location>
</feature>